<protein>
    <submittedName>
        <fullName evidence="3">Tetratricopeptide repeat-containing protein</fullName>
    </submittedName>
</protein>
<feature type="chain" id="PRO_5012702895" evidence="2">
    <location>
        <begin position="23"/>
        <end position="490"/>
    </location>
</feature>
<dbReference type="EMBL" id="FQVE01000010">
    <property type="protein sequence ID" value="SHH00931.1"/>
    <property type="molecule type" value="Genomic_DNA"/>
</dbReference>
<dbReference type="Proteomes" id="UP000184108">
    <property type="component" value="Unassembled WGS sequence"/>
</dbReference>
<dbReference type="Gene3D" id="1.10.10.10">
    <property type="entry name" value="Winged helix-like DNA-binding domain superfamily/Winged helix DNA-binding domain"/>
    <property type="match status" value="1"/>
</dbReference>
<reference evidence="4" key="1">
    <citation type="submission" date="2016-11" db="EMBL/GenBank/DDBJ databases">
        <authorList>
            <person name="Varghese N."/>
            <person name="Submissions S."/>
        </authorList>
    </citation>
    <scope>NUCLEOTIDE SEQUENCE [LARGE SCALE GENOMIC DNA]</scope>
    <source>
        <strain evidence="4">YR203</strain>
    </source>
</reference>
<dbReference type="InterPro" id="IPR019734">
    <property type="entry name" value="TPR_rpt"/>
</dbReference>
<dbReference type="SUPFAM" id="SSF48452">
    <property type="entry name" value="TPR-like"/>
    <property type="match status" value="1"/>
</dbReference>
<dbReference type="AlphaFoldDB" id="A0A1M5PGV8"/>
<keyword evidence="1" id="KW-0472">Membrane</keyword>
<evidence type="ECO:0000256" key="1">
    <source>
        <dbReference type="SAM" id="Phobius"/>
    </source>
</evidence>
<accession>A0A1M5PGV8</accession>
<dbReference type="Gene3D" id="1.25.40.10">
    <property type="entry name" value="Tetratricopeptide repeat domain"/>
    <property type="match status" value="1"/>
</dbReference>
<keyword evidence="2" id="KW-0732">Signal</keyword>
<name>A0A1M5PGV8_9FLAO</name>
<evidence type="ECO:0000313" key="3">
    <source>
        <dbReference type="EMBL" id="SHH00931.1"/>
    </source>
</evidence>
<feature type="transmembrane region" description="Helical" evidence="1">
    <location>
        <begin position="345"/>
        <end position="367"/>
    </location>
</feature>
<sequence>MVKKLFFFFFSLSLFFSSFSCTQNLTDDQLKKSIHDIDLIPANDKDIQKIQNIIKKCQTCEGTGYLKIAQIYAKNNNMAKSLEYIEKINSGQLIDADKNLDEFFSLKCLQSGIYRSSGEHVKALDELNELSAEPQIRNYPYYVYFIALLRGAINISMENNAESLRYFREAYKISKLCRQKKNLDKIHGKKQQAQIEDSYKSTAYLAVGYLDMGKLDSAKIYLKEALMDADHLDDVRNADIKHVTYHVAGSVYMVDKDYQKAQTYYLMSKKMAENYLSRDDTRLSVYTALLELYEREGRKDSINYYLKKIVELQKNSKKKGINLDKSLDIRDRKQMQNLESNNKRLIATLVMILVLSIGLIYFAFFFYKKYKEKSLDKKDVPLDDFTGKDQYNESFKEVVLLAKENKPEFMTRFNQLFPEFSTKILSVNNTIQSSELRFCAYLYLNFSTKDIAEYTYISVRTVQTKKYKLRKKLNIPGDVDVYVWLDNLLK</sequence>
<proteinExistence type="predicted"/>
<keyword evidence="1" id="KW-0812">Transmembrane</keyword>
<feature type="signal peptide" evidence="2">
    <location>
        <begin position="1"/>
        <end position="22"/>
    </location>
</feature>
<dbReference type="InterPro" id="IPR016032">
    <property type="entry name" value="Sig_transdc_resp-reg_C-effctor"/>
</dbReference>
<evidence type="ECO:0000256" key="2">
    <source>
        <dbReference type="SAM" id="SignalP"/>
    </source>
</evidence>
<dbReference type="InterPro" id="IPR036388">
    <property type="entry name" value="WH-like_DNA-bd_sf"/>
</dbReference>
<dbReference type="SUPFAM" id="SSF46894">
    <property type="entry name" value="C-terminal effector domain of the bipartite response regulators"/>
    <property type="match status" value="1"/>
</dbReference>
<dbReference type="GO" id="GO:0006355">
    <property type="term" value="P:regulation of DNA-templated transcription"/>
    <property type="evidence" value="ECO:0007669"/>
    <property type="project" value="InterPro"/>
</dbReference>
<dbReference type="RefSeq" id="WP_073175814.1">
    <property type="nucleotide sequence ID" value="NZ_FQVE01000010.1"/>
</dbReference>
<keyword evidence="1" id="KW-1133">Transmembrane helix</keyword>
<evidence type="ECO:0000313" key="4">
    <source>
        <dbReference type="Proteomes" id="UP000184108"/>
    </source>
</evidence>
<organism evidence="3 4">
    <name type="scientific">Chryseobacterium vrystaatense</name>
    <dbReference type="NCBI Taxonomy" id="307480"/>
    <lineage>
        <taxon>Bacteria</taxon>
        <taxon>Pseudomonadati</taxon>
        <taxon>Bacteroidota</taxon>
        <taxon>Flavobacteriia</taxon>
        <taxon>Flavobacteriales</taxon>
        <taxon>Weeksellaceae</taxon>
        <taxon>Chryseobacterium group</taxon>
        <taxon>Chryseobacterium</taxon>
    </lineage>
</organism>
<dbReference type="GO" id="GO:0003677">
    <property type="term" value="F:DNA binding"/>
    <property type="evidence" value="ECO:0007669"/>
    <property type="project" value="InterPro"/>
</dbReference>
<gene>
    <name evidence="3" type="ORF">SAMN02787073_0082</name>
</gene>
<dbReference type="Pfam" id="PF13181">
    <property type="entry name" value="TPR_8"/>
    <property type="match status" value="1"/>
</dbReference>
<dbReference type="PROSITE" id="PS51257">
    <property type="entry name" value="PROKAR_LIPOPROTEIN"/>
    <property type="match status" value="1"/>
</dbReference>
<dbReference type="InterPro" id="IPR011990">
    <property type="entry name" value="TPR-like_helical_dom_sf"/>
</dbReference>